<reference evidence="1" key="1">
    <citation type="submission" date="2022-07" db="EMBL/GenBank/DDBJ databases">
        <title>Arcobacter roscoffensis sp. nov., a marine bacterium isolated from coastal seawater collected from Roscoff, France.</title>
        <authorList>
            <person name="Pascual J."/>
            <person name="Lepeaux C."/>
            <person name="Methner A."/>
            <person name="Overmann J."/>
        </authorList>
    </citation>
    <scope>NUCLEOTIDE SEQUENCE</scope>
    <source>
        <strain evidence="1">ARW1-2F2</strain>
    </source>
</reference>
<evidence type="ECO:0000313" key="1">
    <source>
        <dbReference type="EMBL" id="UTJ05848.1"/>
    </source>
</evidence>
<dbReference type="EMBL" id="CP100595">
    <property type="protein sequence ID" value="UTJ05848.1"/>
    <property type="molecule type" value="Genomic_DNA"/>
</dbReference>
<keyword evidence="2" id="KW-1185">Reference proteome</keyword>
<organism evidence="1 2">
    <name type="scientific">Arcobacter roscoffensis</name>
    <dbReference type="NCBI Taxonomy" id="2961520"/>
    <lineage>
        <taxon>Bacteria</taxon>
        <taxon>Pseudomonadati</taxon>
        <taxon>Campylobacterota</taxon>
        <taxon>Epsilonproteobacteria</taxon>
        <taxon>Campylobacterales</taxon>
        <taxon>Arcobacteraceae</taxon>
        <taxon>Arcobacter</taxon>
    </lineage>
</organism>
<name>A0ABY5E3Z8_9BACT</name>
<protein>
    <submittedName>
        <fullName evidence="1">Uncharacterized protein</fullName>
    </submittedName>
</protein>
<dbReference type="RefSeq" id="WP_254576029.1">
    <property type="nucleotide sequence ID" value="NZ_CP100595.1"/>
</dbReference>
<proteinExistence type="predicted"/>
<dbReference type="Proteomes" id="UP001060012">
    <property type="component" value="Chromosome"/>
</dbReference>
<evidence type="ECO:0000313" key="2">
    <source>
        <dbReference type="Proteomes" id="UP001060012"/>
    </source>
</evidence>
<gene>
    <name evidence="1" type="ORF">NJU99_11395</name>
</gene>
<sequence length="46" mass="5314">MVEMVGKGNHKYHDKPISKELQAKISIVENIPSQNTYRNDIKERSS</sequence>
<accession>A0ABY5E3Z8</accession>